<dbReference type="HOGENOM" id="CLU_008293_0_0_1"/>
<evidence type="ECO:0000313" key="12">
    <source>
        <dbReference type="Proteomes" id="UP000014760"/>
    </source>
</evidence>
<dbReference type="GO" id="GO:0016020">
    <property type="term" value="C:membrane"/>
    <property type="evidence" value="ECO:0007669"/>
    <property type="project" value="UniProtKB-SubCell"/>
</dbReference>
<evidence type="ECO:0000256" key="4">
    <source>
        <dbReference type="ARBA" id="ARBA00022989"/>
    </source>
</evidence>
<dbReference type="EMBL" id="AMQN01000361">
    <property type="status" value="NOT_ANNOTATED_CDS"/>
    <property type="molecule type" value="Genomic_DNA"/>
</dbReference>
<keyword evidence="3 9" id="KW-0812">Transmembrane</keyword>
<feature type="transmembrane region" description="Helical" evidence="9">
    <location>
        <begin position="745"/>
        <end position="764"/>
    </location>
</feature>
<reference evidence="12" key="1">
    <citation type="submission" date="2012-12" db="EMBL/GenBank/DDBJ databases">
        <authorList>
            <person name="Hellsten U."/>
            <person name="Grimwood J."/>
            <person name="Chapman J.A."/>
            <person name="Shapiro H."/>
            <person name="Aerts A."/>
            <person name="Otillar R.P."/>
            <person name="Terry A.Y."/>
            <person name="Boore J.L."/>
            <person name="Simakov O."/>
            <person name="Marletaz F."/>
            <person name="Cho S.-J."/>
            <person name="Edsinger-Gonzales E."/>
            <person name="Havlak P."/>
            <person name="Kuo D.-H."/>
            <person name="Larsson T."/>
            <person name="Lv J."/>
            <person name="Arendt D."/>
            <person name="Savage R."/>
            <person name="Osoegawa K."/>
            <person name="de Jong P."/>
            <person name="Lindberg D.R."/>
            <person name="Seaver E.C."/>
            <person name="Weisblat D.A."/>
            <person name="Putnam N.H."/>
            <person name="Grigoriev I.V."/>
            <person name="Rokhsar D.S."/>
        </authorList>
    </citation>
    <scope>NUCLEOTIDE SEQUENCE</scope>
    <source>
        <strain evidence="12">I ESC-2004</strain>
    </source>
</reference>
<organism evidence="10">
    <name type="scientific">Capitella teleta</name>
    <name type="common">Polychaete worm</name>
    <dbReference type="NCBI Taxonomy" id="283909"/>
    <lineage>
        <taxon>Eukaryota</taxon>
        <taxon>Metazoa</taxon>
        <taxon>Spiralia</taxon>
        <taxon>Lophotrochozoa</taxon>
        <taxon>Annelida</taxon>
        <taxon>Polychaeta</taxon>
        <taxon>Sedentaria</taxon>
        <taxon>Scolecida</taxon>
        <taxon>Capitellidae</taxon>
        <taxon>Capitella</taxon>
    </lineage>
</organism>
<gene>
    <name evidence="10" type="ORF">CAPTEDRAFT_216469</name>
</gene>
<feature type="compositionally biased region" description="Basic and acidic residues" evidence="8">
    <location>
        <begin position="818"/>
        <end position="830"/>
    </location>
</feature>
<dbReference type="EnsemblMetazoa" id="CapteT216469">
    <property type="protein sequence ID" value="CapteP216469"/>
    <property type="gene ID" value="CapteG216469"/>
</dbReference>
<feature type="transmembrane region" description="Helical" evidence="9">
    <location>
        <begin position="444"/>
        <end position="469"/>
    </location>
</feature>
<comment type="similarity">
    <text evidence="2">Belongs to the prominin family.</text>
</comment>
<dbReference type="InterPro" id="IPR008795">
    <property type="entry name" value="Prominin"/>
</dbReference>
<keyword evidence="12" id="KW-1185">Reference proteome</keyword>
<dbReference type="PANTHER" id="PTHR22730:SF1">
    <property type="entry name" value="PROMININ-LIKE PROTEIN"/>
    <property type="match status" value="1"/>
</dbReference>
<feature type="non-terminal residue" evidence="10">
    <location>
        <position position="841"/>
    </location>
</feature>
<reference evidence="10 12" key="2">
    <citation type="journal article" date="2013" name="Nature">
        <title>Insights into bilaterian evolution from three spiralian genomes.</title>
        <authorList>
            <person name="Simakov O."/>
            <person name="Marletaz F."/>
            <person name="Cho S.J."/>
            <person name="Edsinger-Gonzales E."/>
            <person name="Havlak P."/>
            <person name="Hellsten U."/>
            <person name="Kuo D.H."/>
            <person name="Larsson T."/>
            <person name="Lv J."/>
            <person name="Arendt D."/>
            <person name="Savage R."/>
            <person name="Osoegawa K."/>
            <person name="de Jong P."/>
            <person name="Grimwood J."/>
            <person name="Chapman J.A."/>
            <person name="Shapiro H."/>
            <person name="Aerts A."/>
            <person name="Otillar R.P."/>
            <person name="Terry A.Y."/>
            <person name="Boore J.L."/>
            <person name="Grigoriev I.V."/>
            <person name="Lindberg D.R."/>
            <person name="Seaver E.C."/>
            <person name="Weisblat D.A."/>
            <person name="Putnam N.H."/>
            <person name="Rokhsar D.S."/>
        </authorList>
    </citation>
    <scope>NUCLEOTIDE SEQUENCE</scope>
    <source>
        <strain evidence="10 12">I ESC-2004</strain>
    </source>
</reference>
<evidence type="ECO:0000313" key="10">
    <source>
        <dbReference type="EMBL" id="ELT91940.1"/>
    </source>
</evidence>
<dbReference type="Pfam" id="PF05478">
    <property type="entry name" value="Prominin"/>
    <property type="match status" value="1"/>
</dbReference>
<evidence type="ECO:0000256" key="9">
    <source>
        <dbReference type="SAM" id="Phobius"/>
    </source>
</evidence>
<evidence type="ECO:0000313" key="11">
    <source>
        <dbReference type="EnsemblMetazoa" id="CapteP216469"/>
    </source>
</evidence>
<keyword evidence="6" id="KW-0325">Glycoprotein</keyword>
<feature type="transmembrane region" description="Helical" evidence="9">
    <location>
        <begin position="60"/>
        <end position="81"/>
    </location>
</feature>
<evidence type="ECO:0000256" key="2">
    <source>
        <dbReference type="ARBA" id="ARBA00006058"/>
    </source>
</evidence>
<comment type="subcellular location">
    <subcellularLocation>
        <location evidence="1">Membrane</location>
        <topology evidence="1">Multi-pass membrane protein</topology>
    </subcellularLocation>
</comment>
<feature type="transmembrane region" description="Helical" evidence="9">
    <location>
        <begin position="402"/>
        <end position="424"/>
    </location>
</feature>
<evidence type="ECO:0000256" key="5">
    <source>
        <dbReference type="ARBA" id="ARBA00023136"/>
    </source>
</evidence>
<dbReference type="AlphaFoldDB" id="R7TLF3"/>
<name>R7TLF3_CAPTE</name>
<evidence type="ECO:0000256" key="7">
    <source>
        <dbReference type="SAM" id="Coils"/>
    </source>
</evidence>
<dbReference type="OMA" id="ASTQQCH"/>
<protein>
    <recommendedName>
        <fullName evidence="13">Prominin-1-A</fullName>
    </recommendedName>
</protein>
<dbReference type="Proteomes" id="UP000014760">
    <property type="component" value="Unassembled WGS sequence"/>
</dbReference>
<feature type="coiled-coil region" evidence="7">
    <location>
        <begin position="234"/>
        <end position="261"/>
    </location>
</feature>
<evidence type="ECO:0000256" key="1">
    <source>
        <dbReference type="ARBA" id="ARBA00004141"/>
    </source>
</evidence>
<accession>R7TLF3</accession>
<keyword evidence="7" id="KW-0175">Coiled coil</keyword>
<dbReference type="EMBL" id="KB310317">
    <property type="protein sequence ID" value="ELT91940.1"/>
    <property type="molecule type" value="Genomic_DNA"/>
</dbReference>
<reference evidence="11" key="3">
    <citation type="submission" date="2015-06" db="UniProtKB">
        <authorList>
            <consortium name="EnsemblMetazoa"/>
        </authorList>
    </citation>
    <scope>IDENTIFICATION</scope>
</reference>
<proteinExistence type="inferred from homology"/>
<evidence type="ECO:0000256" key="3">
    <source>
        <dbReference type="ARBA" id="ARBA00022692"/>
    </source>
</evidence>
<keyword evidence="4 9" id="KW-1133">Transmembrane helix</keyword>
<feature type="region of interest" description="Disordered" evidence="8">
    <location>
        <begin position="816"/>
        <end position="841"/>
    </location>
</feature>
<evidence type="ECO:0008006" key="13">
    <source>
        <dbReference type="Google" id="ProtNLM"/>
    </source>
</evidence>
<feature type="transmembrane region" description="Helical" evidence="9">
    <location>
        <begin position="121"/>
        <end position="142"/>
    </location>
</feature>
<keyword evidence="5 9" id="KW-0472">Membrane</keyword>
<dbReference type="PANTHER" id="PTHR22730">
    <property type="entry name" value="PROMININ PROM PROTEIN"/>
    <property type="match status" value="1"/>
</dbReference>
<sequence length="841" mass="91920">MAEGQLPSTRVSGESGMSLLMDMANGFVNDVIQYKTIGKFMEENDINKFSDFDDIEWDEYVLFALGFAICAGIGILLAVIIPLSGCIVGCSQCCKCCCTCCGGRKRYQKSDHSRGEEYGCAASLLVMAGILLASVVCSYLATEMYRRELDPKTGALEDVLKAVDAMDTYIDDSLLELNSSVVEGIGETKLNVFDIIDAMPNATKDSLGMETNVKPPLDQLYSFTSQLQELSDALGAMGSESEELRVKLDELESNFTELRLTINETLFNNCPPVNHALCREMLDSLVDLTIVTDFTEVDDVAVGQAAVEVAKNSDVATLIGAGVLVFNGVAEKIDETLGTELESLKVEINEIERTVVKEVLEVAEEIRAIDLSPARDGIIEAKPYLEEYGHYVYAALISMNTIMLLVVVLLIIGVIVGLCCATPSKSTSSCDGTSIHGTNLLTAAVSFMFIFSWVLAIMLMVLFLGGGAVQSMGCRHIKTYDSSMEYLEKLLWVEIKSDSSLTYNISLHQAMLECQQDHSLYAAADVEANGFNISELLDLAQYGIYDIIDQIKETDIHLGELKILDDNVNATIVAVDSGLDTIDFTQYQAELDKDTTIINITEYGSQLQILANELNSDELREASDNLLYIGNVTIPEIELLKTSVRQHCGNATRIYPGPMTQSVNELAEGEEKLNADSGELLKEQLVINSDLVLATITDFTFDIETDIREDIGKCGVLFDAGAVAVYGACVYFLDPVNAIWFCYGWFLIFSIPAVILAVQLGIIFKTMAAVDPEYAALDYAGAEHYPLYYTPKGSTEPTGFHSNVVHPAYGEVLEQEDITGRESGTSEKSNKVLPSESMDNA</sequence>
<evidence type="ECO:0000256" key="6">
    <source>
        <dbReference type="ARBA" id="ARBA00023180"/>
    </source>
</evidence>
<dbReference type="OrthoDB" id="6229420at2759"/>
<evidence type="ECO:0000256" key="8">
    <source>
        <dbReference type="SAM" id="MobiDB-lite"/>
    </source>
</evidence>